<evidence type="ECO:0000256" key="4">
    <source>
        <dbReference type="ARBA" id="ARBA00010513"/>
    </source>
</evidence>
<evidence type="ECO:0000256" key="7">
    <source>
        <dbReference type="ARBA" id="ARBA00022452"/>
    </source>
</evidence>
<comment type="similarity">
    <text evidence="3">Belongs to the eukaryotic mitochondrial porin family.</text>
</comment>
<dbReference type="AlphaFoldDB" id="A0A3F2RDP4"/>
<keyword evidence="12" id="KW-0406">Ion transport</keyword>
<evidence type="ECO:0000256" key="11">
    <source>
        <dbReference type="ARBA" id="ARBA00022787"/>
    </source>
</evidence>
<evidence type="ECO:0000256" key="6">
    <source>
        <dbReference type="ARBA" id="ARBA00022448"/>
    </source>
</evidence>
<comment type="caution">
    <text evidence="19">The sequence shown here is derived from an EMBL/GenBank/DDBJ whole genome shotgun (WGS) entry which is preliminary data.</text>
</comment>
<dbReference type="Proteomes" id="UP000284657">
    <property type="component" value="Unassembled WGS sequence"/>
</dbReference>
<evidence type="ECO:0000256" key="16">
    <source>
        <dbReference type="ARBA" id="ARBA00030427"/>
    </source>
</evidence>
<evidence type="ECO:0000256" key="14">
    <source>
        <dbReference type="ARBA" id="ARBA00023128"/>
    </source>
</evidence>
<protein>
    <recommendedName>
        <fullName evidence="5">Nuclear migration protein nudC</fullName>
    </recommendedName>
    <alternativeName>
        <fullName evidence="16">Nuclear distribution protein C homolog</fullName>
    </alternativeName>
</protein>
<evidence type="ECO:0000313" key="22">
    <source>
        <dbReference type="Proteomes" id="UP000284657"/>
    </source>
</evidence>
<keyword evidence="9" id="KW-0597">Phosphoprotein</keyword>
<dbReference type="Proteomes" id="UP000277300">
    <property type="component" value="Unassembled WGS sequence"/>
</dbReference>
<keyword evidence="15" id="KW-0472">Membrane</keyword>
<proteinExistence type="inferred from homology"/>
<evidence type="ECO:0000256" key="8">
    <source>
        <dbReference type="ARBA" id="ARBA00022490"/>
    </source>
</evidence>
<evidence type="ECO:0000313" key="21">
    <source>
        <dbReference type="Proteomes" id="UP000277300"/>
    </source>
</evidence>
<feature type="compositionally biased region" description="Basic and acidic residues" evidence="17">
    <location>
        <begin position="413"/>
        <end position="429"/>
    </location>
</feature>
<dbReference type="EMBL" id="MBAD02000213">
    <property type="protein sequence ID" value="RLN70618.1"/>
    <property type="molecule type" value="Genomic_DNA"/>
</dbReference>
<dbReference type="FunFam" id="2.60.40.790:FF:000001">
    <property type="entry name" value="Nuclear migration protein nudC"/>
    <property type="match status" value="1"/>
</dbReference>
<evidence type="ECO:0000256" key="9">
    <source>
        <dbReference type="ARBA" id="ARBA00022553"/>
    </source>
</evidence>
<dbReference type="PANTHER" id="PTHR12356">
    <property type="entry name" value="NUCLEAR MOVEMENT PROTEIN NUDC"/>
    <property type="match status" value="1"/>
</dbReference>
<dbReference type="OrthoDB" id="416217at2759"/>
<keyword evidence="11" id="KW-1000">Mitochondrion outer membrane</keyword>
<dbReference type="GO" id="GO:0046930">
    <property type="term" value="C:pore complex"/>
    <property type="evidence" value="ECO:0007669"/>
    <property type="project" value="UniProtKB-KW"/>
</dbReference>
<evidence type="ECO:0000256" key="13">
    <source>
        <dbReference type="ARBA" id="ARBA00023114"/>
    </source>
</evidence>
<dbReference type="Gene3D" id="2.60.40.790">
    <property type="match status" value="1"/>
</dbReference>
<dbReference type="PANTHER" id="PTHR12356:SF3">
    <property type="entry name" value="NUCLEAR MIGRATION PROTEIN NUDC"/>
    <property type="match status" value="1"/>
</dbReference>
<organism evidence="19 21">
    <name type="scientific">Phytophthora kernoviae</name>
    <dbReference type="NCBI Taxonomy" id="325452"/>
    <lineage>
        <taxon>Eukaryota</taxon>
        <taxon>Sar</taxon>
        <taxon>Stramenopiles</taxon>
        <taxon>Oomycota</taxon>
        <taxon>Peronosporomycetes</taxon>
        <taxon>Peronosporales</taxon>
        <taxon>Peronosporaceae</taxon>
        <taxon>Phytophthora</taxon>
    </lineage>
</organism>
<evidence type="ECO:0000256" key="12">
    <source>
        <dbReference type="ARBA" id="ARBA00023065"/>
    </source>
</evidence>
<sequence length="605" mass="67597">MVALYKDIAKTAENVLRDDYDFSRKLKIKTKASNGVSFTTEGDMASNKAILAKLSGSFTHQSSGVIFKKLQVTTHGRLVTEAEMPNVFTKGLKLTTKVEDGSLAKNANAKRVGVFGWEYQQSNYSVNGSIDLGASTVHKAAVYSFDNVLVGAQAAFNYNKSAVVDHNVALSYRGNDFTASLQTKKKFNALSGSFHHHLSHDTVYSALFNYDLKSGQNTLSVGGRYNADKLTTYAGKVESDGHVSLALVQKIRPFLSLTTSAHVDVKNFDGDAHKFGIGLTLGRYTDQLSDGQPDPTMSETDRYDSMLLTIAQSQRGIEPLLDTVFSFLRRKTDFFTGAEPKVIEDTILKSVRKQSALAEKDQFHKKQQEAEKRKKEEARKKAELEKKQKKEEAANIPPPSPRFEEITDDDDEPKPKETATETVTEKAEGEGEDNGPPPVGNGGQTDKYVWTQTLQEAQVNFSVPDGTKSRQVDVDIRAGKLKVGLRGGETFVDGPLYNKVKVDDSFWTLEDGNRVCIYLQKDNQMEWWKTIIQGDVEIDTQKVQPENSKLDDLDRDTRQTVEKMMFDQRQKAMGLPTSDDMQKQEIMQKFMAQHPEMDFSKAKIN</sequence>
<comment type="subcellular location">
    <subcellularLocation>
        <location evidence="2">Cytoplasm</location>
    </subcellularLocation>
    <subcellularLocation>
        <location evidence="1">Mitochondrion outer membrane</location>
    </subcellularLocation>
</comment>
<dbReference type="CDD" id="cd07306">
    <property type="entry name" value="Porin3_VDAC"/>
    <property type="match status" value="1"/>
</dbReference>
<keyword evidence="14" id="KW-0496">Mitochondrion</keyword>
<keyword evidence="7" id="KW-1134">Transmembrane beta strand</keyword>
<dbReference type="InterPro" id="IPR007052">
    <property type="entry name" value="CS_dom"/>
</dbReference>
<feature type="domain" description="CS" evidence="18">
    <location>
        <begin position="443"/>
        <end position="532"/>
    </location>
</feature>
<reference evidence="21 22" key="1">
    <citation type="submission" date="2018-07" db="EMBL/GenBank/DDBJ databases">
        <title>Genome sequencing of oomycete isolates from Chile give support for New Zealand origin for Phytophthora kernoviae and make available the first Nothophytophthora sp. genome.</title>
        <authorList>
            <person name="Studholme D.J."/>
            <person name="Sanfuentes E."/>
            <person name="Panda P."/>
            <person name="Hill R."/>
            <person name="Sambles C."/>
            <person name="Grant M."/>
            <person name="Williams N.M."/>
            <person name="Mcdougal R.L."/>
        </authorList>
    </citation>
    <scope>NUCLEOTIDE SEQUENCE [LARGE SCALE GENOMIC DNA]</scope>
    <source>
        <strain evidence="19">Chile6</strain>
        <strain evidence="20">Chile7</strain>
    </source>
</reference>
<comment type="similarity">
    <text evidence="4">Belongs to the nudC family.</text>
</comment>
<feature type="compositionally biased region" description="Basic and acidic residues" evidence="17">
    <location>
        <begin position="358"/>
        <end position="393"/>
    </location>
</feature>
<dbReference type="InterPro" id="IPR001925">
    <property type="entry name" value="Porin_Euk"/>
</dbReference>
<keyword evidence="13" id="KW-0626">Porin</keyword>
<feature type="region of interest" description="Disordered" evidence="17">
    <location>
        <begin position="355"/>
        <end position="446"/>
    </location>
</feature>
<dbReference type="EMBL" id="MBDO02000544">
    <property type="protein sequence ID" value="RLN54135.1"/>
    <property type="molecule type" value="Genomic_DNA"/>
</dbReference>
<dbReference type="GO" id="GO:0015288">
    <property type="term" value="F:porin activity"/>
    <property type="evidence" value="ECO:0007669"/>
    <property type="project" value="UniProtKB-KW"/>
</dbReference>
<name>A0A3F2RDP4_9STRA</name>
<dbReference type="SUPFAM" id="SSF49764">
    <property type="entry name" value="HSP20-like chaperones"/>
    <property type="match status" value="1"/>
</dbReference>
<keyword evidence="6" id="KW-0813">Transport</keyword>
<evidence type="ECO:0000256" key="15">
    <source>
        <dbReference type="ARBA" id="ARBA00023136"/>
    </source>
</evidence>
<dbReference type="InterPro" id="IPR008978">
    <property type="entry name" value="HSP20-like_chaperone"/>
</dbReference>
<dbReference type="GO" id="GO:0051082">
    <property type="term" value="F:unfolded protein binding"/>
    <property type="evidence" value="ECO:0007669"/>
    <property type="project" value="TreeGrafter"/>
</dbReference>
<dbReference type="InterPro" id="IPR025934">
    <property type="entry name" value="NudC_N_dom"/>
</dbReference>
<gene>
    <name evidence="20" type="ORF">BBJ29_008473</name>
    <name evidence="19" type="ORF">BBP00_00009054</name>
</gene>
<evidence type="ECO:0000313" key="19">
    <source>
        <dbReference type="EMBL" id="RLN54135.1"/>
    </source>
</evidence>
<dbReference type="FunFam" id="2.40.160.10:FF:000012">
    <property type="entry name" value="Voltage-dependent anion-selective channel"/>
    <property type="match status" value="1"/>
</dbReference>
<dbReference type="GO" id="GO:0008308">
    <property type="term" value="F:voltage-gated monoatomic anion channel activity"/>
    <property type="evidence" value="ECO:0007669"/>
    <property type="project" value="InterPro"/>
</dbReference>
<evidence type="ECO:0000256" key="3">
    <source>
        <dbReference type="ARBA" id="ARBA00007780"/>
    </source>
</evidence>
<dbReference type="Gene3D" id="2.40.160.10">
    <property type="entry name" value="Porin"/>
    <property type="match status" value="1"/>
</dbReference>
<dbReference type="InterPro" id="IPR027246">
    <property type="entry name" value="Porin_Euk/Tom40"/>
</dbReference>
<evidence type="ECO:0000256" key="10">
    <source>
        <dbReference type="ARBA" id="ARBA00022692"/>
    </source>
</evidence>
<keyword evidence="8" id="KW-0963">Cytoplasm</keyword>
<accession>A0A3F2RDP4</accession>
<dbReference type="Pfam" id="PF01459">
    <property type="entry name" value="Porin_3"/>
    <property type="match status" value="1"/>
</dbReference>
<dbReference type="GO" id="GO:0005741">
    <property type="term" value="C:mitochondrial outer membrane"/>
    <property type="evidence" value="ECO:0007669"/>
    <property type="project" value="UniProtKB-SubCell"/>
</dbReference>
<keyword evidence="10" id="KW-0812">Transmembrane</keyword>
<evidence type="ECO:0000256" key="5">
    <source>
        <dbReference type="ARBA" id="ARBA00017641"/>
    </source>
</evidence>
<evidence type="ECO:0000313" key="20">
    <source>
        <dbReference type="EMBL" id="RLN70618.1"/>
    </source>
</evidence>
<evidence type="ECO:0000259" key="18">
    <source>
        <dbReference type="PROSITE" id="PS51203"/>
    </source>
</evidence>
<dbReference type="InterPro" id="IPR023614">
    <property type="entry name" value="Porin_dom_sf"/>
</dbReference>
<dbReference type="GO" id="GO:0006457">
    <property type="term" value="P:protein folding"/>
    <property type="evidence" value="ECO:0007669"/>
    <property type="project" value="TreeGrafter"/>
</dbReference>
<dbReference type="Pfam" id="PF14050">
    <property type="entry name" value="Nudc_N"/>
    <property type="match status" value="1"/>
</dbReference>
<evidence type="ECO:0000256" key="2">
    <source>
        <dbReference type="ARBA" id="ARBA00004496"/>
    </source>
</evidence>
<evidence type="ECO:0000256" key="1">
    <source>
        <dbReference type="ARBA" id="ARBA00004294"/>
    </source>
</evidence>
<dbReference type="CDD" id="cd06467">
    <property type="entry name" value="p23_NUDC_like"/>
    <property type="match status" value="1"/>
</dbReference>
<dbReference type="InterPro" id="IPR037898">
    <property type="entry name" value="NudC_fam"/>
</dbReference>
<evidence type="ECO:0000256" key="17">
    <source>
        <dbReference type="SAM" id="MobiDB-lite"/>
    </source>
</evidence>
<dbReference type="Pfam" id="PF04969">
    <property type="entry name" value="CS"/>
    <property type="match status" value="1"/>
</dbReference>
<dbReference type="PROSITE" id="PS51203">
    <property type="entry name" value="CS"/>
    <property type="match status" value="1"/>
</dbReference>